<organism evidence="2 3">
    <name type="scientific">Eumeta variegata</name>
    <name type="common">Bagworm moth</name>
    <name type="synonym">Eumeta japonica</name>
    <dbReference type="NCBI Taxonomy" id="151549"/>
    <lineage>
        <taxon>Eukaryota</taxon>
        <taxon>Metazoa</taxon>
        <taxon>Ecdysozoa</taxon>
        <taxon>Arthropoda</taxon>
        <taxon>Hexapoda</taxon>
        <taxon>Insecta</taxon>
        <taxon>Pterygota</taxon>
        <taxon>Neoptera</taxon>
        <taxon>Endopterygota</taxon>
        <taxon>Lepidoptera</taxon>
        <taxon>Glossata</taxon>
        <taxon>Ditrysia</taxon>
        <taxon>Tineoidea</taxon>
        <taxon>Psychidae</taxon>
        <taxon>Oiketicinae</taxon>
        <taxon>Eumeta</taxon>
    </lineage>
</organism>
<keyword evidence="1" id="KW-0472">Membrane</keyword>
<evidence type="ECO:0000256" key="1">
    <source>
        <dbReference type="SAM" id="Phobius"/>
    </source>
</evidence>
<evidence type="ECO:0000313" key="2">
    <source>
        <dbReference type="EMBL" id="GBP76365.1"/>
    </source>
</evidence>
<reference evidence="2 3" key="1">
    <citation type="journal article" date="2019" name="Commun. Biol.">
        <title>The bagworm genome reveals a unique fibroin gene that provides high tensile strength.</title>
        <authorList>
            <person name="Kono N."/>
            <person name="Nakamura H."/>
            <person name="Ohtoshi R."/>
            <person name="Tomita M."/>
            <person name="Numata K."/>
            <person name="Arakawa K."/>
        </authorList>
    </citation>
    <scope>NUCLEOTIDE SEQUENCE [LARGE SCALE GENOMIC DNA]</scope>
</reference>
<keyword evidence="1" id="KW-1133">Transmembrane helix</keyword>
<keyword evidence="1" id="KW-0812">Transmembrane</keyword>
<proteinExistence type="predicted"/>
<feature type="transmembrane region" description="Helical" evidence="1">
    <location>
        <begin position="6"/>
        <end position="30"/>
    </location>
</feature>
<protein>
    <submittedName>
        <fullName evidence="2">Uncharacterized protein</fullName>
    </submittedName>
</protein>
<dbReference type="EMBL" id="BGZK01001289">
    <property type="protein sequence ID" value="GBP76365.1"/>
    <property type="molecule type" value="Genomic_DNA"/>
</dbReference>
<accession>A0A4C1YPS0</accession>
<keyword evidence="3" id="KW-1185">Reference proteome</keyword>
<sequence>MHVGEIYAEFWMGLIVLSRVWIGYTCIIIGSMYRLPPVELSVSSCPRIDGSLSRYARDTSIPVRFSLKTAVMSDGSGNGPAELSLTV</sequence>
<comment type="caution">
    <text evidence="2">The sequence shown here is derived from an EMBL/GenBank/DDBJ whole genome shotgun (WGS) entry which is preliminary data.</text>
</comment>
<evidence type="ECO:0000313" key="3">
    <source>
        <dbReference type="Proteomes" id="UP000299102"/>
    </source>
</evidence>
<gene>
    <name evidence="2" type="ORF">EVAR_53640_1</name>
</gene>
<dbReference type="Proteomes" id="UP000299102">
    <property type="component" value="Unassembled WGS sequence"/>
</dbReference>
<dbReference type="AlphaFoldDB" id="A0A4C1YPS0"/>
<name>A0A4C1YPS0_EUMVA</name>